<dbReference type="Pfam" id="PF25944">
    <property type="entry name" value="Beta-barrel_RND"/>
    <property type="match status" value="1"/>
</dbReference>
<dbReference type="RefSeq" id="WP_096399709.1">
    <property type="nucleotide sequence ID" value="NZ_AP017368.1"/>
</dbReference>
<evidence type="ECO:0000259" key="7">
    <source>
        <dbReference type="Pfam" id="PF25876"/>
    </source>
</evidence>
<organism evidence="11 12">
    <name type="scientific">Candidatus Desulfovibrio trichonymphae</name>
    <dbReference type="NCBI Taxonomy" id="1725232"/>
    <lineage>
        <taxon>Bacteria</taxon>
        <taxon>Pseudomonadati</taxon>
        <taxon>Thermodesulfobacteriota</taxon>
        <taxon>Desulfovibrionia</taxon>
        <taxon>Desulfovibrionales</taxon>
        <taxon>Desulfovibrionaceae</taxon>
        <taxon>Desulfovibrio</taxon>
    </lineage>
</organism>
<dbReference type="InterPro" id="IPR058625">
    <property type="entry name" value="MdtA-like_BSH"/>
</dbReference>
<protein>
    <submittedName>
        <fullName evidence="11">Multidrug efflux pump subunit MdtA</fullName>
    </submittedName>
</protein>
<dbReference type="Gene3D" id="2.40.50.100">
    <property type="match status" value="1"/>
</dbReference>
<evidence type="ECO:0000313" key="12">
    <source>
        <dbReference type="Proteomes" id="UP000242645"/>
    </source>
</evidence>
<feature type="domain" description="Multidrug resistance protein MdtA-like beta-barrel" evidence="9">
    <location>
        <begin position="218"/>
        <end position="306"/>
    </location>
</feature>
<evidence type="ECO:0000313" key="11">
    <source>
        <dbReference type="EMBL" id="BAV92191.1"/>
    </source>
</evidence>
<feature type="domain" description="Multidrug resistance protein MdtA-like alpha-helical hairpin" evidence="7">
    <location>
        <begin position="113"/>
        <end position="181"/>
    </location>
</feature>
<dbReference type="InterPro" id="IPR058624">
    <property type="entry name" value="MdtA-like_HH"/>
</dbReference>
<evidence type="ECO:0000259" key="8">
    <source>
        <dbReference type="Pfam" id="PF25917"/>
    </source>
</evidence>
<dbReference type="Gene3D" id="2.40.420.20">
    <property type="match status" value="1"/>
</dbReference>
<evidence type="ECO:0000256" key="4">
    <source>
        <dbReference type="ARBA" id="ARBA00022475"/>
    </source>
</evidence>
<keyword evidence="4" id="KW-1003">Cell membrane</keyword>
<evidence type="ECO:0000256" key="2">
    <source>
        <dbReference type="ARBA" id="ARBA00009477"/>
    </source>
</evidence>
<dbReference type="KEGG" id="dtr:RSDT_0679"/>
<dbReference type="Pfam" id="PF25967">
    <property type="entry name" value="RND-MFP_C"/>
    <property type="match status" value="1"/>
</dbReference>
<dbReference type="GO" id="GO:0030313">
    <property type="term" value="C:cell envelope"/>
    <property type="evidence" value="ECO:0007669"/>
    <property type="project" value="UniProtKB-SubCell"/>
</dbReference>
<feature type="domain" description="Multidrug resistance protein MdtA-like C-terminal permuted SH3" evidence="10">
    <location>
        <begin position="311"/>
        <end position="372"/>
    </location>
</feature>
<dbReference type="NCBIfam" id="TIGR01730">
    <property type="entry name" value="RND_mfp"/>
    <property type="match status" value="1"/>
</dbReference>
<dbReference type="FunFam" id="2.40.420.20:FF:000001">
    <property type="entry name" value="Efflux RND transporter periplasmic adaptor subunit"/>
    <property type="match status" value="1"/>
</dbReference>
<dbReference type="OrthoDB" id="9772050at2"/>
<dbReference type="Gene3D" id="1.10.287.470">
    <property type="entry name" value="Helix hairpin bin"/>
    <property type="match status" value="1"/>
</dbReference>
<gene>
    <name evidence="11" type="primary">mdtA</name>
    <name evidence="11" type="ORF">RSDT_0679</name>
</gene>
<proteinExistence type="inferred from homology"/>
<evidence type="ECO:0000256" key="1">
    <source>
        <dbReference type="ARBA" id="ARBA00004236"/>
    </source>
</evidence>
<dbReference type="NCBIfam" id="NF008589">
    <property type="entry name" value="PRK11556.1"/>
    <property type="match status" value="1"/>
</dbReference>
<dbReference type="Gene3D" id="2.40.30.170">
    <property type="match status" value="1"/>
</dbReference>
<dbReference type="InterPro" id="IPR058626">
    <property type="entry name" value="MdtA-like_b-barrel"/>
</dbReference>
<dbReference type="EMBL" id="AP017368">
    <property type="protein sequence ID" value="BAV92191.1"/>
    <property type="molecule type" value="Genomic_DNA"/>
</dbReference>
<dbReference type="AlphaFoldDB" id="A0A1J1DQS7"/>
<dbReference type="InterPro" id="IPR058627">
    <property type="entry name" value="MdtA-like_C"/>
</dbReference>
<evidence type="ECO:0000259" key="10">
    <source>
        <dbReference type="Pfam" id="PF25967"/>
    </source>
</evidence>
<name>A0A1J1DQS7_9BACT</name>
<accession>A0A1J1DQS7</accession>
<evidence type="ECO:0000256" key="3">
    <source>
        <dbReference type="ARBA" id="ARBA00022448"/>
    </source>
</evidence>
<evidence type="ECO:0000256" key="6">
    <source>
        <dbReference type="ARBA" id="ARBA00023136"/>
    </source>
</evidence>
<keyword evidence="5" id="KW-0997">Cell inner membrane</keyword>
<keyword evidence="3" id="KW-0813">Transport</keyword>
<comment type="subcellular location">
    <subcellularLocation>
        <location evidence="1">Cell membrane</location>
    </subcellularLocation>
</comment>
<evidence type="ECO:0000256" key="5">
    <source>
        <dbReference type="ARBA" id="ARBA00022519"/>
    </source>
</evidence>
<dbReference type="PANTHER" id="PTHR30469">
    <property type="entry name" value="MULTIDRUG RESISTANCE PROTEIN MDTA"/>
    <property type="match status" value="1"/>
</dbReference>
<reference evidence="11 12" key="1">
    <citation type="journal article" date="2017" name="ISME J.">
        <title>Genome of 'Ca. Desulfovibrio trichonymphae', an H2-oxidizing bacterium in a tripartite symbiotic system within a protist cell in the termite gut.</title>
        <authorList>
            <person name="Kuwahara H."/>
            <person name="Yuki M."/>
            <person name="Izawa K."/>
            <person name="Ohkuma M."/>
            <person name="Hongoh Y."/>
        </authorList>
    </citation>
    <scope>NUCLEOTIDE SEQUENCE [LARGE SCALE GENOMIC DNA]</scope>
    <source>
        <strain evidence="11 12">Rs-N31</strain>
    </source>
</reference>
<dbReference type="InterPro" id="IPR006143">
    <property type="entry name" value="RND_pump_MFP"/>
</dbReference>
<dbReference type="PANTHER" id="PTHR30469:SF12">
    <property type="entry name" value="MULTIDRUG RESISTANCE PROTEIN MDTA"/>
    <property type="match status" value="1"/>
</dbReference>
<dbReference type="Pfam" id="PF25917">
    <property type="entry name" value="BSH_RND"/>
    <property type="match status" value="1"/>
</dbReference>
<dbReference type="Pfam" id="PF25876">
    <property type="entry name" value="HH_MFP_RND"/>
    <property type="match status" value="1"/>
</dbReference>
<dbReference type="SUPFAM" id="SSF111369">
    <property type="entry name" value="HlyD-like secretion proteins"/>
    <property type="match status" value="1"/>
</dbReference>
<keyword evidence="12" id="KW-1185">Reference proteome</keyword>
<comment type="similarity">
    <text evidence="2">Belongs to the membrane fusion protein (MFP) (TC 8.A.1) family.</text>
</comment>
<evidence type="ECO:0000259" key="9">
    <source>
        <dbReference type="Pfam" id="PF25944"/>
    </source>
</evidence>
<feature type="domain" description="Multidrug resistance protein MdtA-like barrel-sandwich hybrid" evidence="8">
    <location>
        <begin position="73"/>
        <end position="213"/>
    </location>
</feature>
<dbReference type="GO" id="GO:0015562">
    <property type="term" value="F:efflux transmembrane transporter activity"/>
    <property type="evidence" value="ECO:0007669"/>
    <property type="project" value="TreeGrafter"/>
</dbReference>
<keyword evidence="6" id="KW-0472">Membrane</keyword>
<dbReference type="Proteomes" id="UP000242645">
    <property type="component" value="Chromosome"/>
</dbReference>
<dbReference type="GO" id="GO:1990281">
    <property type="term" value="C:efflux pump complex"/>
    <property type="evidence" value="ECO:0007669"/>
    <property type="project" value="TreeGrafter"/>
</dbReference>
<sequence length="391" mass="42160">MILSGQKGPRRKLPWLLAGLAALGLAWRIFFFGGEDAQRVSMQQPPVRVAIARVQDMPHYLGGLGTALASSDVLVTSRVDGELVRLHFQEGRRVRAGDLLAEIDPRPYEAKLGEALGTLARDEAQLANARRDLARYARLAGGDFIAAQQYETQRSLVRQHEGTVEADKAAMNAARLQLEYSRVTAPAGGRLGLKQVDEGNQIKSSDANGLVRITETSPCDVIFTLPGKFTPLVMRALRAGEANPDSVPPPVEAWDQEGKILLATGRLVSMDNQIDAATGTIRLKARFANTDERLYPNQFVNARLKARTLENTVTIPSSAVQLGARGPYVFVIDADNTARVREVAQGIATQGLTVIDRGIGAGDRVVTDGIDRLRDGIAVTVAAETQTPAAP</sequence>